<proteinExistence type="predicted"/>
<feature type="non-terminal residue" evidence="1">
    <location>
        <position position="1"/>
    </location>
</feature>
<accession>A0ACA9S508</accession>
<evidence type="ECO:0000313" key="1">
    <source>
        <dbReference type="EMBL" id="CAG8825294.1"/>
    </source>
</evidence>
<keyword evidence="2" id="KW-1185">Reference proteome</keyword>
<protein>
    <submittedName>
        <fullName evidence="1">36708_t:CDS:1</fullName>
    </submittedName>
</protein>
<sequence>HSINQTKKELVQYFRNKERVIASNVKNKVIYTGSDEEAYAEILRQYKVRGDIIFFPTEQQTAEKDPFRPSELPRSKHAVNLLSVEFNEANNQVVIENEHLNSALCSRNEDINSLTLNDNINLDDSKKSSDSHTLTHNYYNQETIFVQNEEISESQFTSFIQPKSNNPLVPIIENKNMPHSIEKRQTKRVRNNKRKIKLDSSLHDNENVPPPRRRRIEKPALEELFEEQGISWNRKEFVKECQSRNICLDDDDIINTTKLISWFDRKKNKAKSLVT</sequence>
<organism evidence="1 2">
    <name type="scientific">Racocetra persica</name>
    <dbReference type="NCBI Taxonomy" id="160502"/>
    <lineage>
        <taxon>Eukaryota</taxon>
        <taxon>Fungi</taxon>
        <taxon>Fungi incertae sedis</taxon>
        <taxon>Mucoromycota</taxon>
        <taxon>Glomeromycotina</taxon>
        <taxon>Glomeromycetes</taxon>
        <taxon>Diversisporales</taxon>
        <taxon>Gigasporaceae</taxon>
        <taxon>Racocetra</taxon>
    </lineage>
</organism>
<feature type="non-terminal residue" evidence="1">
    <location>
        <position position="275"/>
    </location>
</feature>
<name>A0ACA9S508_9GLOM</name>
<gene>
    <name evidence="1" type="ORF">RPERSI_LOCUS26451</name>
</gene>
<evidence type="ECO:0000313" key="2">
    <source>
        <dbReference type="Proteomes" id="UP000789920"/>
    </source>
</evidence>
<dbReference type="EMBL" id="CAJVQC010090317">
    <property type="protein sequence ID" value="CAG8825294.1"/>
    <property type="molecule type" value="Genomic_DNA"/>
</dbReference>
<dbReference type="Proteomes" id="UP000789920">
    <property type="component" value="Unassembled WGS sequence"/>
</dbReference>
<comment type="caution">
    <text evidence="1">The sequence shown here is derived from an EMBL/GenBank/DDBJ whole genome shotgun (WGS) entry which is preliminary data.</text>
</comment>
<reference evidence="1" key="1">
    <citation type="submission" date="2021-06" db="EMBL/GenBank/DDBJ databases">
        <authorList>
            <person name="Kallberg Y."/>
            <person name="Tangrot J."/>
            <person name="Rosling A."/>
        </authorList>
    </citation>
    <scope>NUCLEOTIDE SEQUENCE</scope>
    <source>
        <strain evidence="1">MA461A</strain>
    </source>
</reference>